<evidence type="ECO:0000313" key="5">
    <source>
        <dbReference type="Proteomes" id="UP000663720"/>
    </source>
</evidence>
<evidence type="ECO:0000256" key="2">
    <source>
        <dbReference type="ARBA" id="ARBA00022729"/>
    </source>
</evidence>
<keyword evidence="3" id="KW-0812">Transmembrane</keyword>
<dbReference type="CDD" id="cd01071">
    <property type="entry name" value="PBP2_PhnD_like"/>
    <property type="match status" value="1"/>
</dbReference>
<accession>A0A975BDX2</accession>
<feature type="transmembrane region" description="Helical" evidence="3">
    <location>
        <begin position="9"/>
        <end position="27"/>
    </location>
</feature>
<evidence type="ECO:0000256" key="1">
    <source>
        <dbReference type="ARBA" id="ARBA00007162"/>
    </source>
</evidence>
<dbReference type="PANTHER" id="PTHR35841:SF1">
    <property type="entry name" value="PHOSPHONATES-BINDING PERIPLASMIC PROTEIN"/>
    <property type="match status" value="1"/>
</dbReference>
<proteinExistence type="inferred from homology"/>
<sequence length="290" mass="32469">MVLDSKRKIIVYIFIFVFFGGISFTYADQTKEIRIGFVPSMGEGDIEIYQELINHLSRETGINFKGVTTKDYAGIIQALSYGQIDFARLGPKSYVEAAEYAEIEALALELNKKGEPGYYGILIAKNGKGITSFAQAKDTRFAFTEPDSTSGYLVPSVMLVKDLKVEPRKYFKSINFSGSHGDSILGVKNGTYDIASVATKLLDRMVEKGEVVHDDFVILEKSDLIPGPCFCARKALPLKLKTDFQNALISFNQNKKALQKLQCGGYMKTNDKTYDIIRELNLMKKQLTRK</sequence>
<organism evidence="4 5">
    <name type="scientific">Desulfonema limicola</name>
    <dbReference type="NCBI Taxonomy" id="45656"/>
    <lineage>
        <taxon>Bacteria</taxon>
        <taxon>Pseudomonadati</taxon>
        <taxon>Thermodesulfobacteriota</taxon>
        <taxon>Desulfobacteria</taxon>
        <taxon>Desulfobacterales</taxon>
        <taxon>Desulfococcaceae</taxon>
        <taxon>Desulfonema</taxon>
    </lineage>
</organism>
<reference evidence="4" key="1">
    <citation type="journal article" date="2021" name="Microb. Physiol.">
        <title>Proteogenomic Insights into the Physiology of Marine, Sulfate-Reducing, Filamentous Desulfonema limicola and Desulfonema magnum.</title>
        <authorList>
            <person name="Schnaars V."/>
            <person name="Wohlbrand L."/>
            <person name="Scheve S."/>
            <person name="Hinrichs C."/>
            <person name="Reinhardt R."/>
            <person name="Rabus R."/>
        </authorList>
    </citation>
    <scope>NUCLEOTIDE SEQUENCE</scope>
    <source>
        <strain evidence="4">5ac10</strain>
    </source>
</reference>
<dbReference type="SUPFAM" id="SSF53850">
    <property type="entry name" value="Periplasmic binding protein-like II"/>
    <property type="match status" value="1"/>
</dbReference>
<keyword evidence="2" id="KW-0732">Signal</keyword>
<gene>
    <name evidence="4" type="primary">phnD</name>
    <name evidence="4" type="ORF">dnl_59840</name>
</gene>
<dbReference type="Proteomes" id="UP000663720">
    <property type="component" value="Chromosome"/>
</dbReference>
<dbReference type="PANTHER" id="PTHR35841">
    <property type="entry name" value="PHOSPHONATES-BINDING PERIPLASMIC PROTEIN"/>
    <property type="match status" value="1"/>
</dbReference>
<comment type="similarity">
    <text evidence="1">Belongs to the phosphate/phosphite/phosphonate binding protein family.</text>
</comment>
<evidence type="ECO:0000313" key="4">
    <source>
        <dbReference type="EMBL" id="QTA83571.1"/>
    </source>
</evidence>
<keyword evidence="3" id="KW-0472">Membrane</keyword>
<dbReference type="EMBL" id="CP061799">
    <property type="protein sequence ID" value="QTA83571.1"/>
    <property type="molecule type" value="Genomic_DNA"/>
</dbReference>
<protein>
    <submittedName>
        <fullName evidence="4">Phosphonates-binding periplasmic protein</fullName>
    </submittedName>
</protein>
<evidence type="ECO:0000256" key="3">
    <source>
        <dbReference type="SAM" id="Phobius"/>
    </source>
</evidence>
<keyword evidence="5" id="KW-1185">Reference proteome</keyword>
<dbReference type="InterPro" id="IPR005770">
    <property type="entry name" value="PhnD"/>
</dbReference>
<dbReference type="RefSeq" id="WP_207689393.1">
    <property type="nucleotide sequence ID" value="NZ_CP061799.1"/>
</dbReference>
<dbReference type="AlphaFoldDB" id="A0A975BDX2"/>
<keyword evidence="3" id="KW-1133">Transmembrane helix</keyword>
<dbReference type="NCBIfam" id="TIGR01098">
    <property type="entry name" value="3A0109s03R"/>
    <property type="match status" value="1"/>
</dbReference>
<name>A0A975BDX2_9BACT</name>
<dbReference type="GO" id="GO:0043190">
    <property type="term" value="C:ATP-binding cassette (ABC) transporter complex"/>
    <property type="evidence" value="ECO:0007669"/>
    <property type="project" value="InterPro"/>
</dbReference>
<dbReference type="Gene3D" id="3.40.190.10">
    <property type="entry name" value="Periplasmic binding protein-like II"/>
    <property type="match status" value="2"/>
</dbReference>
<dbReference type="GO" id="GO:0055085">
    <property type="term" value="P:transmembrane transport"/>
    <property type="evidence" value="ECO:0007669"/>
    <property type="project" value="InterPro"/>
</dbReference>
<dbReference type="Pfam" id="PF12974">
    <property type="entry name" value="Phosphonate-bd"/>
    <property type="match status" value="1"/>
</dbReference>
<dbReference type="KEGG" id="dli:dnl_59840"/>